<dbReference type="PANTHER" id="PTHR21074">
    <property type="entry name" value="IQ AND UBIQUITIN-LIKE DOMAIN-CONTAINING PROTEIN"/>
    <property type="match status" value="1"/>
</dbReference>
<evidence type="ECO:0000313" key="2">
    <source>
        <dbReference type="EMBL" id="OMJ81789.1"/>
    </source>
</evidence>
<dbReference type="InterPro" id="IPR037695">
    <property type="entry name" value="IQUB"/>
</dbReference>
<dbReference type="PANTHER" id="PTHR21074:SF0">
    <property type="entry name" value="IQ AND UBIQUITIN-LIKE DOMAIN-CONTAINING PROTEIN"/>
    <property type="match status" value="1"/>
</dbReference>
<dbReference type="AlphaFoldDB" id="A0A1R2BYH1"/>
<dbReference type="Proteomes" id="UP000187209">
    <property type="component" value="Unassembled WGS sequence"/>
</dbReference>
<organism evidence="2 3">
    <name type="scientific">Stentor coeruleus</name>
    <dbReference type="NCBI Taxonomy" id="5963"/>
    <lineage>
        <taxon>Eukaryota</taxon>
        <taxon>Sar</taxon>
        <taxon>Alveolata</taxon>
        <taxon>Ciliophora</taxon>
        <taxon>Postciliodesmatophora</taxon>
        <taxon>Heterotrichea</taxon>
        <taxon>Heterotrichida</taxon>
        <taxon>Stentoridae</taxon>
        <taxon>Stentor</taxon>
    </lineage>
</organism>
<sequence>MSAAGLLEEHKEYFETIQVEQKPIPDVLEVEVTTSDGSTKTVTVEVVKPTGSKPYIGGFRNRQTHRDYLNSATNTDQFKREYKEKFHREVQSFQFRTRSTLMKREFGTQMDKIGVVLIDPRKDREVIPEPYFTSEEWLIEREKAALYIQCCTRRWFAIKRRKELKAIRDENDQKILKRQEELRKEEEKKHKAEIERRMHPRTQEDFEILFKELEMWRLKETERIQTSNILSAEEKHKALEQLLHKETKLLQTIDRLKITAYHQNKDQKIEKFLKSMSNPKKWDISDGRKTEVHTPFTTRAKELMDLYNGLKMKHLSIDERLDVLLHTKWTVKEFDCNLTREIVDLIDREADMLNRGRSETSLEGLRKRLANLFLQFIEIPEFNPEAVRFQKVPKELLENAMELEIN</sequence>
<name>A0A1R2BYH1_9CILI</name>
<feature type="domain" description="IQ motif and ubiquitin-like" evidence="1">
    <location>
        <begin position="263"/>
        <end position="398"/>
    </location>
</feature>
<comment type="caution">
    <text evidence="2">The sequence shown here is derived from an EMBL/GenBank/DDBJ whole genome shotgun (WGS) entry which is preliminary data.</text>
</comment>
<dbReference type="OrthoDB" id="10265862at2759"/>
<accession>A0A1R2BYH1</accession>
<dbReference type="EMBL" id="MPUH01000366">
    <property type="protein sequence ID" value="OMJ81789.1"/>
    <property type="molecule type" value="Genomic_DNA"/>
</dbReference>
<protein>
    <recommendedName>
        <fullName evidence="1">IQ motif and ubiquitin-like domain-containing protein</fullName>
    </recommendedName>
</protein>
<proteinExistence type="predicted"/>
<evidence type="ECO:0000259" key="1">
    <source>
        <dbReference type="Pfam" id="PF25805"/>
    </source>
</evidence>
<gene>
    <name evidence="2" type="ORF">SteCoe_17672</name>
</gene>
<dbReference type="InterPro" id="IPR057887">
    <property type="entry name" value="IQUB_helical"/>
</dbReference>
<evidence type="ECO:0000313" key="3">
    <source>
        <dbReference type="Proteomes" id="UP000187209"/>
    </source>
</evidence>
<keyword evidence="3" id="KW-1185">Reference proteome</keyword>
<reference evidence="2 3" key="1">
    <citation type="submission" date="2016-11" db="EMBL/GenBank/DDBJ databases">
        <title>The macronuclear genome of Stentor coeruleus: a giant cell with tiny introns.</title>
        <authorList>
            <person name="Slabodnick M."/>
            <person name="Ruby J.G."/>
            <person name="Reiff S.B."/>
            <person name="Swart E.C."/>
            <person name="Gosai S."/>
            <person name="Prabakaran S."/>
            <person name="Witkowska E."/>
            <person name="Larue G.E."/>
            <person name="Fisher S."/>
            <person name="Freeman R.M."/>
            <person name="Gunawardena J."/>
            <person name="Chu W."/>
            <person name="Stover N.A."/>
            <person name="Gregory B.D."/>
            <person name="Nowacki M."/>
            <person name="Derisi J."/>
            <person name="Roy S.W."/>
            <person name="Marshall W.F."/>
            <person name="Sood P."/>
        </authorList>
    </citation>
    <scope>NUCLEOTIDE SEQUENCE [LARGE SCALE GENOMIC DNA]</scope>
    <source>
        <strain evidence="2">WM001</strain>
    </source>
</reference>
<dbReference type="Pfam" id="PF25805">
    <property type="entry name" value="IQUB"/>
    <property type="match status" value="1"/>
</dbReference>